<name>A0A8J3WGR3_PLARO</name>
<dbReference type="RefSeq" id="WP_189243687.1">
    <property type="nucleotide sequence ID" value="NZ_BMQP01000047.1"/>
</dbReference>
<dbReference type="CDD" id="cd00351">
    <property type="entry name" value="TS_Pyrimidine_HMase"/>
    <property type="match status" value="1"/>
</dbReference>
<keyword evidence="1" id="KW-0489">Methyltransferase</keyword>
<reference evidence="4" key="1">
    <citation type="submission" date="2021-01" db="EMBL/GenBank/DDBJ databases">
        <title>Whole genome shotgun sequence of Planobispora rosea NBRC 15558.</title>
        <authorList>
            <person name="Komaki H."/>
            <person name="Tamura T."/>
        </authorList>
    </citation>
    <scope>NUCLEOTIDE SEQUENCE</scope>
    <source>
        <strain evidence="4">NBRC 15558</strain>
    </source>
</reference>
<dbReference type="PANTHER" id="PTHR11548">
    <property type="entry name" value="THYMIDYLATE SYNTHASE 1"/>
    <property type="match status" value="1"/>
</dbReference>
<feature type="domain" description="Thymidylate synthase/dCMP hydroxymethylase" evidence="3">
    <location>
        <begin position="13"/>
        <end position="231"/>
    </location>
</feature>
<dbReference type="InterPro" id="IPR036926">
    <property type="entry name" value="Thymidate_synth/dCMP_Mease_sf"/>
</dbReference>
<dbReference type="InterPro" id="IPR023451">
    <property type="entry name" value="Thymidate_synth/dCMP_Mease_dom"/>
</dbReference>
<dbReference type="EMBL" id="BOOI01000070">
    <property type="protein sequence ID" value="GIH87992.1"/>
    <property type="molecule type" value="Genomic_DNA"/>
</dbReference>
<accession>A0A8J3WGR3</accession>
<dbReference type="GO" id="GO:0006231">
    <property type="term" value="P:dTMP biosynthetic process"/>
    <property type="evidence" value="ECO:0007669"/>
    <property type="project" value="TreeGrafter"/>
</dbReference>
<evidence type="ECO:0000259" key="3">
    <source>
        <dbReference type="Pfam" id="PF00303"/>
    </source>
</evidence>
<evidence type="ECO:0000256" key="1">
    <source>
        <dbReference type="ARBA" id="ARBA00022603"/>
    </source>
</evidence>
<proteinExistence type="predicted"/>
<dbReference type="PANTHER" id="PTHR11548:SF9">
    <property type="entry name" value="THYMIDYLATE SYNTHASE"/>
    <property type="match status" value="1"/>
</dbReference>
<dbReference type="Gene3D" id="3.30.572.10">
    <property type="entry name" value="Thymidylate synthase/dCMP hydroxymethylase domain"/>
    <property type="match status" value="1"/>
</dbReference>
<evidence type="ECO:0000313" key="4">
    <source>
        <dbReference type="EMBL" id="GIH87992.1"/>
    </source>
</evidence>
<evidence type="ECO:0000256" key="2">
    <source>
        <dbReference type="ARBA" id="ARBA00022679"/>
    </source>
</evidence>
<dbReference type="GO" id="GO:0005829">
    <property type="term" value="C:cytosol"/>
    <property type="evidence" value="ECO:0007669"/>
    <property type="project" value="TreeGrafter"/>
</dbReference>
<dbReference type="Proteomes" id="UP000655044">
    <property type="component" value="Unassembled WGS sequence"/>
</dbReference>
<dbReference type="Pfam" id="PF00303">
    <property type="entry name" value="Thymidylat_synt"/>
    <property type="match status" value="1"/>
</dbReference>
<dbReference type="AlphaFoldDB" id="A0A8J3WGR3"/>
<dbReference type="SUPFAM" id="SSF55831">
    <property type="entry name" value="Thymidylate synthase/dCMP hydroxymethylase"/>
    <property type="match status" value="1"/>
</dbReference>
<dbReference type="GO" id="GO:0032259">
    <property type="term" value="P:methylation"/>
    <property type="evidence" value="ECO:0007669"/>
    <property type="project" value="UniProtKB-KW"/>
</dbReference>
<keyword evidence="5" id="KW-1185">Reference proteome</keyword>
<dbReference type="GO" id="GO:0004799">
    <property type="term" value="F:thymidylate synthase activity"/>
    <property type="evidence" value="ECO:0007669"/>
    <property type="project" value="TreeGrafter"/>
</dbReference>
<sequence>MQPPVFATFHDAYRAVLELVSTHPQHETSTRGNHSRERLNVSFTLADPRHRTPALAARRTNIVFNYAEVLWYLSGRDDVEMIGYYAPRLRTLAADGRRLTGTAYGPRLFAPRGDSQFDRALELLGKDPDSKRAAMTIMRPGEFADPANPDVACTLAVQFLIRAGHLHTVVFMRGNDALIGLLCDVFSFTFLAEFAALQLGVGLGTYTHHVASMHLNTPDLPQAQAILAEPAAPPAPAEAMPVGTTWTTVAQILHWEEQLRAGRCALTAAQVAALPLEPYWQQVVLLWEVYRQITHQGGQPITAEVLAALTPQHRWLIACRWPDRLPSTGERR</sequence>
<keyword evidence="2" id="KW-0808">Transferase</keyword>
<dbReference type="InterPro" id="IPR045097">
    <property type="entry name" value="Thymidate_synth/dCMP_Mease"/>
</dbReference>
<evidence type="ECO:0000313" key="5">
    <source>
        <dbReference type="Proteomes" id="UP000655044"/>
    </source>
</evidence>
<organism evidence="4 5">
    <name type="scientific">Planobispora rosea</name>
    <dbReference type="NCBI Taxonomy" id="35762"/>
    <lineage>
        <taxon>Bacteria</taxon>
        <taxon>Bacillati</taxon>
        <taxon>Actinomycetota</taxon>
        <taxon>Actinomycetes</taxon>
        <taxon>Streptosporangiales</taxon>
        <taxon>Streptosporangiaceae</taxon>
        <taxon>Planobispora</taxon>
    </lineage>
</organism>
<comment type="caution">
    <text evidence="4">The sequence shown here is derived from an EMBL/GenBank/DDBJ whole genome shotgun (WGS) entry which is preliminary data.</text>
</comment>
<gene>
    <name evidence="4" type="ORF">Pro02_64000</name>
</gene>
<protein>
    <submittedName>
        <fullName evidence="4">Thymidylate synthase</fullName>
    </submittedName>
</protein>